<accession>W4Q5D6</accession>
<dbReference type="RefSeq" id="WP_034748059.1">
    <property type="nucleotide sequence ID" value="NZ_BAUT01000042.1"/>
</dbReference>
<evidence type="ECO:0000313" key="2">
    <source>
        <dbReference type="EMBL" id="GAE27212.1"/>
    </source>
</evidence>
<dbReference type="Proteomes" id="UP000018890">
    <property type="component" value="Unassembled WGS sequence"/>
</dbReference>
<evidence type="ECO:0000313" key="3">
    <source>
        <dbReference type="Proteomes" id="UP000018890"/>
    </source>
</evidence>
<evidence type="ECO:0008006" key="4">
    <source>
        <dbReference type="Google" id="ProtNLM"/>
    </source>
</evidence>
<sequence>MTYQLQLIRSLVDPATKVDQLRFSEVIPIHLKKILLIFILSMFLAVVRGYYGLNTAGISHLISSYSVSQFEMAKLIVAIGGLIESLFSPAIYMILISLSFWAFLDEVRYRQALVVSTISVFILIVGEVFLLPFELLLGITAYTSPFALGILSHFITDNLYVIHFFSQISLFLVAAIAFQIYSFSKISSNGKGFIFLLTLCAHVLLILFAVFLLYLASFLTFNY</sequence>
<reference evidence="2" key="1">
    <citation type="journal article" date="2014" name="Genome Announc.">
        <title>Draft Genome Sequences of Three Alkaliphilic Bacillus Strains, Bacillus wakoensis JCM 9140T, Bacillus akibai JCM 9157T, and Bacillus hemicellulosilyticus JCM 9152T.</title>
        <authorList>
            <person name="Yuki M."/>
            <person name="Oshima K."/>
            <person name="Suda W."/>
            <person name="Oshida Y."/>
            <person name="Kitamura K."/>
            <person name="Iida T."/>
            <person name="Hattori M."/>
            <person name="Ohkuma M."/>
        </authorList>
    </citation>
    <scope>NUCLEOTIDE SEQUENCE [LARGE SCALE GENOMIC DNA]</scope>
    <source>
        <strain evidence="2">JCM 9140</strain>
    </source>
</reference>
<keyword evidence="1" id="KW-0472">Membrane</keyword>
<dbReference type="EMBL" id="BAUT01000042">
    <property type="protein sequence ID" value="GAE27212.1"/>
    <property type="molecule type" value="Genomic_DNA"/>
</dbReference>
<evidence type="ECO:0000256" key="1">
    <source>
        <dbReference type="SAM" id="Phobius"/>
    </source>
</evidence>
<feature type="transmembrane region" description="Helical" evidence="1">
    <location>
        <begin position="34"/>
        <end position="53"/>
    </location>
</feature>
<feature type="transmembrane region" description="Helical" evidence="1">
    <location>
        <begin position="73"/>
        <end position="101"/>
    </location>
</feature>
<keyword evidence="1" id="KW-1133">Transmembrane helix</keyword>
<protein>
    <recommendedName>
        <fullName evidence="4">Yip1 domain-containing protein</fullName>
    </recommendedName>
</protein>
<keyword evidence="3" id="KW-1185">Reference proteome</keyword>
<name>W4Q5D6_9BACI</name>
<gene>
    <name evidence="2" type="ORF">JCM9140_3340</name>
</gene>
<proteinExistence type="predicted"/>
<comment type="caution">
    <text evidence="2">The sequence shown here is derived from an EMBL/GenBank/DDBJ whole genome shotgun (WGS) entry which is preliminary data.</text>
</comment>
<keyword evidence="1" id="KW-0812">Transmembrane</keyword>
<feature type="transmembrane region" description="Helical" evidence="1">
    <location>
        <begin position="113"/>
        <end position="139"/>
    </location>
</feature>
<dbReference type="OrthoDB" id="2455856at2"/>
<feature type="transmembrane region" description="Helical" evidence="1">
    <location>
        <begin position="159"/>
        <end position="181"/>
    </location>
</feature>
<organism evidence="2 3">
    <name type="scientific">Halalkalibacter wakoensis JCM 9140</name>
    <dbReference type="NCBI Taxonomy" id="1236970"/>
    <lineage>
        <taxon>Bacteria</taxon>
        <taxon>Bacillati</taxon>
        <taxon>Bacillota</taxon>
        <taxon>Bacilli</taxon>
        <taxon>Bacillales</taxon>
        <taxon>Bacillaceae</taxon>
        <taxon>Halalkalibacter</taxon>
    </lineage>
</organism>
<feature type="transmembrane region" description="Helical" evidence="1">
    <location>
        <begin position="193"/>
        <end position="216"/>
    </location>
</feature>
<dbReference type="AlphaFoldDB" id="W4Q5D6"/>
<dbReference type="STRING" id="1236970.JCM9140_3340"/>